<evidence type="ECO:0000313" key="2">
    <source>
        <dbReference type="Proteomes" id="UP001592582"/>
    </source>
</evidence>
<reference evidence="1 2" key="1">
    <citation type="submission" date="2024-09" db="EMBL/GenBank/DDBJ databases">
        <authorList>
            <person name="Lee S.D."/>
        </authorList>
    </citation>
    <scope>NUCLEOTIDE SEQUENCE [LARGE SCALE GENOMIC DNA]</scope>
    <source>
        <strain evidence="1 2">N1-1</strain>
    </source>
</reference>
<gene>
    <name evidence="1" type="ORF">ACEZDG_06155</name>
</gene>
<dbReference type="Proteomes" id="UP001592582">
    <property type="component" value="Unassembled WGS sequence"/>
</dbReference>
<protein>
    <submittedName>
        <fullName evidence="1">Uncharacterized protein</fullName>
    </submittedName>
</protein>
<accession>A0ABV6V5G7</accession>
<organism evidence="1 2">
    <name type="scientific">Streptacidiphilus alkalitolerans</name>
    <dbReference type="NCBI Taxonomy" id="3342712"/>
    <lineage>
        <taxon>Bacteria</taxon>
        <taxon>Bacillati</taxon>
        <taxon>Actinomycetota</taxon>
        <taxon>Actinomycetes</taxon>
        <taxon>Kitasatosporales</taxon>
        <taxon>Streptomycetaceae</taxon>
        <taxon>Streptacidiphilus</taxon>
    </lineage>
</organism>
<dbReference type="EMBL" id="JBHEZX010000002">
    <property type="protein sequence ID" value="MFC1408861.1"/>
    <property type="molecule type" value="Genomic_DNA"/>
</dbReference>
<name>A0ABV6V5G7_9ACTN</name>
<proteinExistence type="predicted"/>
<keyword evidence="2" id="KW-1185">Reference proteome</keyword>
<comment type="caution">
    <text evidence="1">The sequence shown here is derived from an EMBL/GenBank/DDBJ whole genome shotgun (WGS) entry which is preliminary data.</text>
</comment>
<sequence>MTDPQGTTARDADGVERHAVSPGVRLGLSVPAVNIAASMREGIMGFFGDFVLARSERPLLELPLFGSAAGCDDGHTDCLSMCWPRPGGWQTLQVSHGLPDNDQDRWLRELVSATGSPVMIASVMDSDRCEVRGLAPSGATWSVPLDLATAADHGTGQSERIAVWADEAGLTADREALLTALTTRSAPFVEDLFFQLVDACGLPASVAEQERSEDLEGPAHHGHRPDARCPRADALEPAVLNIRRDGSLVLECANEPDCYIQVWLRPDGTYQLEYRDRSPAEHYLTRTLSAEKVVAALKGWTAGEIGWRDNFQWNPWLS</sequence>
<evidence type="ECO:0000313" key="1">
    <source>
        <dbReference type="EMBL" id="MFC1408861.1"/>
    </source>
</evidence>